<dbReference type="PANTHER" id="PTHR11802:SF201">
    <property type="entry name" value="CARBOXYPEPTIDASE"/>
    <property type="match status" value="1"/>
</dbReference>
<organism evidence="3 4">
    <name type="scientific">Paragonimus westermani</name>
    <dbReference type="NCBI Taxonomy" id="34504"/>
    <lineage>
        <taxon>Eukaryota</taxon>
        <taxon>Metazoa</taxon>
        <taxon>Spiralia</taxon>
        <taxon>Lophotrochozoa</taxon>
        <taxon>Platyhelminthes</taxon>
        <taxon>Trematoda</taxon>
        <taxon>Digenea</taxon>
        <taxon>Plagiorchiida</taxon>
        <taxon>Troglotremata</taxon>
        <taxon>Troglotrematidae</taxon>
        <taxon>Paragonimus</taxon>
    </lineage>
</organism>
<reference evidence="3 4" key="1">
    <citation type="journal article" date="2019" name="Gigascience">
        <title>Whole-genome sequence of the oriental lung fluke Paragonimus westermani.</title>
        <authorList>
            <person name="Oey H."/>
            <person name="Zakrzewski M."/>
            <person name="Narain K."/>
            <person name="Devi K.R."/>
            <person name="Agatsuma T."/>
            <person name="Nawaratna S."/>
            <person name="Gobert G.N."/>
            <person name="Jones M.K."/>
            <person name="Ragan M.A."/>
            <person name="McManus D.P."/>
            <person name="Krause L."/>
        </authorList>
    </citation>
    <scope>NUCLEOTIDE SEQUENCE [LARGE SCALE GENOMIC DNA]</scope>
    <source>
        <strain evidence="3 4">IND2009</strain>
    </source>
</reference>
<dbReference type="InterPro" id="IPR029058">
    <property type="entry name" value="AB_hydrolase_fold"/>
</dbReference>
<dbReference type="SUPFAM" id="SSF53474">
    <property type="entry name" value="alpha/beta-Hydrolases"/>
    <property type="match status" value="1"/>
</dbReference>
<evidence type="ECO:0000256" key="2">
    <source>
        <dbReference type="RuleBase" id="RU361156"/>
    </source>
</evidence>
<dbReference type="Gene3D" id="3.40.50.1820">
    <property type="entry name" value="alpha/beta hydrolase"/>
    <property type="match status" value="2"/>
</dbReference>
<sequence length="437" mass="49259">MRLLLFVLLVSFVTGITSELSAKDDYGYKEMNAENDRIIFLPGLSEQPSFAQFSGYLKGSSDNFQLHYWFVEAVEKPDEAPLVLWLNGGPGCSSMEGLLEENGPFVVQAGQRLTLNPYSWNNTSLNNYHALLNFFEKFPTYKNRDFFIFGESYAGVYVPTLAVRILKNPTTGLNLKGVAVGNPLTSFKLNDNSLIYFLYYHGLVDESLWDDVLNNCCGSQCANKCMFTDNNSSLCQNTLTSVLNALSGLNIYDLYSACAGGVPEAFTRKKSSSMWGQKGFAKRLDVANLFRNSLFLKSLKQTHPSLFVDIPCIDDSRITSYLNQPDVRKALHVDLGFLPEWELCSDEVYENYANIYEDLSEQFLYLLKQKVTSAMKHWLFEDTDKTKQVGGVYKIMTTTGNAPLWYVTVRGSGHMVPENKPVAAYHMITQFILGKDL</sequence>
<evidence type="ECO:0000313" key="4">
    <source>
        <dbReference type="Proteomes" id="UP000324629"/>
    </source>
</evidence>
<dbReference type="EC" id="3.4.16.-" evidence="2"/>
<keyword evidence="2" id="KW-0378">Hydrolase</keyword>
<dbReference type="EMBL" id="QNGE01000056">
    <property type="protein sequence ID" value="KAA3682185.1"/>
    <property type="molecule type" value="Genomic_DNA"/>
</dbReference>
<comment type="caution">
    <text evidence="3">The sequence shown here is derived from an EMBL/GenBank/DDBJ whole genome shotgun (WGS) entry which is preliminary data.</text>
</comment>
<dbReference type="PROSITE" id="PS00131">
    <property type="entry name" value="CARBOXYPEPT_SER_SER"/>
    <property type="match status" value="1"/>
</dbReference>
<proteinExistence type="inferred from homology"/>
<dbReference type="Pfam" id="PF00450">
    <property type="entry name" value="Peptidase_S10"/>
    <property type="match status" value="1"/>
</dbReference>
<feature type="signal peptide" evidence="2">
    <location>
        <begin position="1"/>
        <end position="18"/>
    </location>
</feature>
<feature type="chain" id="PRO_5023976166" description="Carboxypeptidase" evidence="2">
    <location>
        <begin position="19"/>
        <end position="437"/>
    </location>
</feature>
<gene>
    <name evidence="3" type="ORF">DEA37_0009975</name>
</gene>
<keyword evidence="2" id="KW-0645">Protease</keyword>
<keyword evidence="2" id="KW-0732">Signal</keyword>
<dbReference type="AlphaFoldDB" id="A0A5J4P2L8"/>
<dbReference type="GO" id="GO:0006508">
    <property type="term" value="P:proteolysis"/>
    <property type="evidence" value="ECO:0007669"/>
    <property type="project" value="UniProtKB-KW"/>
</dbReference>
<dbReference type="PRINTS" id="PR00724">
    <property type="entry name" value="CRBOXYPTASEC"/>
</dbReference>
<keyword evidence="2 3" id="KW-0121">Carboxypeptidase</keyword>
<keyword evidence="4" id="KW-1185">Reference proteome</keyword>
<dbReference type="PROSITE" id="PS00560">
    <property type="entry name" value="CARBOXYPEPT_SER_HIS"/>
    <property type="match status" value="1"/>
</dbReference>
<name>A0A5J4P2L8_9TREM</name>
<comment type="similarity">
    <text evidence="1 2">Belongs to the peptidase S10 family.</text>
</comment>
<dbReference type="PANTHER" id="PTHR11802">
    <property type="entry name" value="SERINE PROTEASE FAMILY S10 SERINE CARBOXYPEPTIDASE"/>
    <property type="match status" value="1"/>
</dbReference>
<dbReference type="Proteomes" id="UP000324629">
    <property type="component" value="Unassembled WGS sequence"/>
</dbReference>
<evidence type="ECO:0000313" key="3">
    <source>
        <dbReference type="EMBL" id="KAA3682185.1"/>
    </source>
</evidence>
<dbReference type="InterPro" id="IPR033124">
    <property type="entry name" value="Ser_caboxypep_his_AS"/>
</dbReference>
<dbReference type="InterPro" id="IPR018202">
    <property type="entry name" value="Ser_caboxypep_ser_AS"/>
</dbReference>
<evidence type="ECO:0000256" key="1">
    <source>
        <dbReference type="ARBA" id="ARBA00009431"/>
    </source>
</evidence>
<accession>A0A5J4P2L8</accession>
<dbReference type="GO" id="GO:0004185">
    <property type="term" value="F:serine-type carboxypeptidase activity"/>
    <property type="evidence" value="ECO:0007669"/>
    <property type="project" value="UniProtKB-UniRule"/>
</dbReference>
<protein>
    <recommendedName>
        <fullName evidence="2">Carboxypeptidase</fullName>
        <ecNumber evidence="2">3.4.16.-</ecNumber>
    </recommendedName>
</protein>
<dbReference type="InterPro" id="IPR001563">
    <property type="entry name" value="Peptidase_S10"/>
</dbReference>